<name>A0A9Q0KA54_9MAGN</name>
<evidence type="ECO:0000256" key="5">
    <source>
        <dbReference type="ARBA" id="ARBA00022614"/>
    </source>
</evidence>
<comment type="caution">
    <text evidence="13">The sequence shown here is derived from an EMBL/GenBank/DDBJ whole genome shotgun (WGS) entry which is preliminary data.</text>
</comment>
<evidence type="ECO:0000313" key="13">
    <source>
        <dbReference type="EMBL" id="KAJ4966723.1"/>
    </source>
</evidence>
<evidence type="ECO:0000256" key="7">
    <source>
        <dbReference type="ARBA" id="ARBA00022737"/>
    </source>
</evidence>
<evidence type="ECO:0000256" key="1">
    <source>
        <dbReference type="ARBA" id="ARBA00004236"/>
    </source>
</evidence>
<evidence type="ECO:0000256" key="11">
    <source>
        <dbReference type="ARBA" id="ARBA00023180"/>
    </source>
</evidence>
<evidence type="ECO:0000256" key="9">
    <source>
        <dbReference type="ARBA" id="ARBA00023136"/>
    </source>
</evidence>
<gene>
    <name evidence="13" type="ORF">NE237_018572</name>
</gene>
<keyword evidence="4" id="KW-1003">Cell membrane</keyword>
<dbReference type="FunFam" id="3.80.10.10:FF:000111">
    <property type="entry name" value="LRR receptor-like serine/threonine-protein kinase ERECTA"/>
    <property type="match status" value="1"/>
</dbReference>
<organism evidence="13 14">
    <name type="scientific">Protea cynaroides</name>
    <dbReference type="NCBI Taxonomy" id="273540"/>
    <lineage>
        <taxon>Eukaryota</taxon>
        <taxon>Viridiplantae</taxon>
        <taxon>Streptophyta</taxon>
        <taxon>Embryophyta</taxon>
        <taxon>Tracheophyta</taxon>
        <taxon>Spermatophyta</taxon>
        <taxon>Magnoliopsida</taxon>
        <taxon>Proteales</taxon>
        <taxon>Proteaceae</taxon>
        <taxon>Protea</taxon>
    </lineage>
</organism>
<dbReference type="Proteomes" id="UP001141806">
    <property type="component" value="Unassembled WGS sequence"/>
</dbReference>
<accession>A0A9Q0KA54</accession>
<evidence type="ECO:0000256" key="8">
    <source>
        <dbReference type="ARBA" id="ARBA00022989"/>
    </source>
</evidence>
<dbReference type="InterPro" id="IPR001611">
    <property type="entry name" value="Leu-rich_rpt"/>
</dbReference>
<dbReference type="Pfam" id="PF00560">
    <property type="entry name" value="LRR_1"/>
    <property type="match status" value="1"/>
</dbReference>
<keyword evidence="9" id="KW-0472">Membrane</keyword>
<dbReference type="Pfam" id="PF13855">
    <property type="entry name" value="LRR_8"/>
    <property type="match status" value="1"/>
</dbReference>
<dbReference type="AlphaFoldDB" id="A0A9Q0KA54"/>
<proteinExistence type="inferred from homology"/>
<dbReference type="SUPFAM" id="SSF52058">
    <property type="entry name" value="L domain-like"/>
    <property type="match status" value="1"/>
</dbReference>
<dbReference type="GO" id="GO:0005886">
    <property type="term" value="C:plasma membrane"/>
    <property type="evidence" value="ECO:0007669"/>
    <property type="project" value="UniProtKB-SubCell"/>
</dbReference>
<keyword evidence="11" id="KW-0325">Glycoprotein</keyword>
<protein>
    <submittedName>
        <fullName evidence="13">Uncharacterized protein</fullName>
    </submittedName>
</protein>
<keyword evidence="7" id="KW-0677">Repeat</keyword>
<dbReference type="Gene3D" id="3.80.10.10">
    <property type="entry name" value="Ribonuclease Inhibitor"/>
    <property type="match status" value="1"/>
</dbReference>
<evidence type="ECO:0000256" key="4">
    <source>
        <dbReference type="ARBA" id="ARBA00022475"/>
    </source>
</evidence>
<dbReference type="PANTHER" id="PTHR27004:SF404">
    <property type="entry name" value="LEUCINE-RICH RECEPTOR-LIKE KINASE FAMILY PROTEIN"/>
    <property type="match status" value="1"/>
</dbReference>
<evidence type="ECO:0000256" key="6">
    <source>
        <dbReference type="ARBA" id="ARBA00022692"/>
    </source>
</evidence>
<comment type="subcellular location">
    <subcellularLocation>
        <location evidence="1">Cell membrane</location>
    </subcellularLocation>
    <subcellularLocation>
        <location evidence="12">Endomembrane system</location>
        <topology evidence="12">Single-pass membrane protein</topology>
    </subcellularLocation>
    <subcellularLocation>
        <location evidence="2">Membrane</location>
        <topology evidence="2">Single-pass type I membrane protein</topology>
    </subcellularLocation>
</comment>
<comment type="similarity">
    <text evidence="3">Belongs to the RLP family.</text>
</comment>
<dbReference type="EMBL" id="JAMYWD010000007">
    <property type="protein sequence ID" value="KAJ4966723.1"/>
    <property type="molecule type" value="Genomic_DNA"/>
</dbReference>
<sequence length="178" mass="19436">MEGTLYVPCDDLRGWHHWLRSLLELDSKKSEKLLVEDSIKWAHSVGIKFCQSESLTASAKAAVVSIPGVLGNCNHLLMLNLSNNRLSGEMPDELGNLIHLQSFLDLCRNSISGDIPSNMGKLTILENLSLSHNNLSGGIPTEVSSMGSLQSIDLSYNELSSQIPNGKIFQKASAEVFI</sequence>
<evidence type="ECO:0000256" key="12">
    <source>
        <dbReference type="ARBA" id="ARBA00037847"/>
    </source>
</evidence>
<keyword evidence="6" id="KW-0812">Transmembrane</keyword>
<evidence type="ECO:0000256" key="10">
    <source>
        <dbReference type="ARBA" id="ARBA00023170"/>
    </source>
</evidence>
<evidence type="ECO:0000256" key="3">
    <source>
        <dbReference type="ARBA" id="ARBA00009592"/>
    </source>
</evidence>
<dbReference type="OrthoDB" id="664407at2759"/>
<keyword evidence="5" id="KW-0433">Leucine-rich repeat</keyword>
<reference evidence="13" key="1">
    <citation type="journal article" date="2023" name="Plant J.">
        <title>The genome of the king protea, Protea cynaroides.</title>
        <authorList>
            <person name="Chang J."/>
            <person name="Duong T.A."/>
            <person name="Schoeman C."/>
            <person name="Ma X."/>
            <person name="Roodt D."/>
            <person name="Barker N."/>
            <person name="Li Z."/>
            <person name="Van de Peer Y."/>
            <person name="Mizrachi E."/>
        </authorList>
    </citation>
    <scope>NUCLEOTIDE SEQUENCE</scope>
    <source>
        <tissue evidence="13">Young leaves</tissue>
    </source>
</reference>
<keyword evidence="10" id="KW-0675">Receptor</keyword>
<dbReference type="InterPro" id="IPR032675">
    <property type="entry name" value="LRR_dom_sf"/>
</dbReference>
<dbReference type="PRINTS" id="PR00019">
    <property type="entry name" value="LEURICHRPT"/>
</dbReference>
<keyword evidence="14" id="KW-1185">Reference proteome</keyword>
<keyword evidence="8" id="KW-1133">Transmembrane helix</keyword>
<evidence type="ECO:0000256" key="2">
    <source>
        <dbReference type="ARBA" id="ARBA00004479"/>
    </source>
</evidence>
<dbReference type="PANTHER" id="PTHR27004">
    <property type="entry name" value="RECEPTOR-LIKE PROTEIN 12 ISOFORM X1"/>
    <property type="match status" value="1"/>
</dbReference>
<evidence type="ECO:0000313" key="14">
    <source>
        <dbReference type="Proteomes" id="UP001141806"/>
    </source>
</evidence>